<sequence length="99" mass="11353">MFALGLLGVLFSVYHYFRNPQIKADKTDALLAQKIQWDKEGNERRFAEIQDNIKDAFSLAQNHTHSVELKVDELTKDVKILSGKIIELATIISERIPKK</sequence>
<reference evidence="2" key="1">
    <citation type="submission" date="2017-09" db="EMBL/GenBank/DDBJ databases">
        <title>Depth-based differentiation of microbial function through sediment-hosted aquifers and enrichment of novel symbionts in the deep terrestrial subsurface.</title>
        <authorList>
            <person name="Probst A.J."/>
            <person name="Ladd B."/>
            <person name="Jarett J.K."/>
            <person name="Geller-Mcgrath D.E."/>
            <person name="Sieber C.M.K."/>
            <person name="Emerson J.B."/>
            <person name="Anantharaman K."/>
            <person name="Thomas B.C."/>
            <person name="Malmstrom R."/>
            <person name="Stieglmeier M."/>
            <person name="Klingl A."/>
            <person name="Woyke T."/>
            <person name="Ryan C.M."/>
            <person name="Banfield J.F."/>
        </authorList>
    </citation>
    <scope>NUCLEOTIDE SEQUENCE [LARGE SCALE GENOMIC DNA]</scope>
</reference>
<name>A0A2H0UQZ0_9BACT</name>
<evidence type="ECO:0000313" key="2">
    <source>
        <dbReference type="Proteomes" id="UP000229615"/>
    </source>
</evidence>
<dbReference type="AlphaFoldDB" id="A0A2H0UQZ0"/>
<dbReference type="EMBL" id="PFBB01000002">
    <property type="protein sequence ID" value="PIR88818.1"/>
    <property type="molecule type" value="Genomic_DNA"/>
</dbReference>
<gene>
    <name evidence="1" type="ORF">COU09_00085</name>
</gene>
<protein>
    <submittedName>
        <fullName evidence="1">Uncharacterized protein</fullName>
    </submittedName>
</protein>
<evidence type="ECO:0000313" key="1">
    <source>
        <dbReference type="EMBL" id="PIR88818.1"/>
    </source>
</evidence>
<dbReference type="Proteomes" id="UP000229615">
    <property type="component" value="Unassembled WGS sequence"/>
</dbReference>
<organism evidence="1 2">
    <name type="scientific">Candidatus Harrisonbacteria bacterium CG10_big_fil_rev_8_21_14_0_10_44_23</name>
    <dbReference type="NCBI Taxonomy" id="1974585"/>
    <lineage>
        <taxon>Bacteria</taxon>
        <taxon>Candidatus Harrisoniibacteriota</taxon>
    </lineage>
</organism>
<comment type="caution">
    <text evidence="1">The sequence shown here is derived from an EMBL/GenBank/DDBJ whole genome shotgun (WGS) entry which is preliminary data.</text>
</comment>
<proteinExistence type="predicted"/>
<accession>A0A2H0UQZ0</accession>